<dbReference type="SUPFAM" id="SSF56784">
    <property type="entry name" value="HAD-like"/>
    <property type="match status" value="1"/>
</dbReference>
<keyword evidence="4" id="KW-0479">Metal-binding</keyword>
<dbReference type="InterPro" id="IPR006379">
    <property type="entry name" value="HAD-SF_hydro_IIB"/>
</dbReference>
<keyword evidence="6" id="KW-1185">Reference proteome</keyword>
<proteinExistence type="inferred from homology"/>
<comment type="caution">
    <text evidence="5">The sequence shown here is derived from an EMBL/GenBank/DDBJ whole genome shotgun (WGS) entry which is preliminary data.</text>
</comment>
<dbReference type="Pfam" id="PF02358">
    <property type="entry name" value="Trehalose_PPase"/>
    <property type="match status" value="1"/>
</dbReference>
<comment type="cofactor">
    <cofactor evidence="4">
        <name>Mg(2+)</name>
        <dbReference type="ChEBI" id="CHEBI:18420"/>
    </cofactor>
</comment>
<comment type="pathway">
    <text evidence="1 4">Glycan biosynthesis; trehalose biosynthesis.</text>
</comment>
<dbReference type="NCBIfam" id="TIGR00685">
    <property type="entry name" value="T6PP"/>
    <property type="match status" value="1"/>
</dbReference>
<dbReference type="RefSeq" id="WP_188643776.1">
    <property type="nucleotide sequence ID" value="NZ_BMKL01000001.1"/>
</dbReference>
<sequence length="247" mass="26100">MLVSRVLPDPPRLDALASSETISLFLDFDGTLVDLAERPDAISVAEGLHTRLEKLSDRLGGRLALVSGRAVPDLDRHIGQPKVARAGSHGLAMTMADGGPIGPEPAALAPDVVRLFRDFAASRKLLLEEKPHGLALHFRMAPLLEDEAADFARNLANEHGLEIKTGKSVVELVARGANKGAAVHAFMQLSPFAGSRPIFVGDDMTDEDGFSAAAGIGGFGVLVGERHPTAAAYRLADPAAVHEWLGL</sequence>
<dbReference type="EC" id="3.1.3.12" evidence="4"/>
<evidence type="ECO:0000313" key="6">
    <source>
        <dbReference type="Proteomes" id="UP000619041"/>
    </source>
</evidence>
<keyword evidence="4" id="KW-0460">Magnesium</keyword>
<comment type="similarity">
    <text evidence="2 4">Belongs to the trehalose phosphatase family.</text>
</comment>
<dbReference type="EMBL" id="BMKL01000001">
    <property type="protein sequence ID" value="GGD89132.1"/>
    <property type="molecule type" value="Genomic_DNA"/>
</dbReference>
<reference evidence="6" key="1">
    <citation type="journal article" date="2019" name="Int. J. Syst. Evol. Microbiol.">
        <title>The Global Catalogue of Microorganisms (GCM) 10K type strain sequencing project: providing services to taxonomists for standard genome sequencing and annotation.</title>
        <authorList>
            <consortium name="The Broad Institute Genomics Platform"/>
            <consortium name="The Broad Institute Genome Sequencing Center for Infectious Disease"/>
            <person name="Wu L."/>
            <person name="Ma J."/>
        </authorList>
    </citation>
    <scope>NUCLEOTIDE SEQUENCE [LARGE SCALE GENOMIC DNA]</scope>
    <source>
        <strain evidence="6">CGMCC 1.15959</strain>
    </source>
</reference>
<evidence type="ECO:0000256" key="2">
    <source>
        <dbReference type="ARBA" id="ARBA00008770"/>
    </source>
</evidence>
<evidence type="ECO:0000256" key="4">
    <source>
        <dbReference type="RuleBase" id="RU361117"/>
    </source>
</evidence>
<protein>
    <recommendedName>
        <fullName evidence="4">Trehalose 6-phosphate phosphatase</fullName>
        <ecNumber evidence="4">3.1.3.12</ecNumber>
    </recommendedName>
</protein>
<dbReference type="Proteomes" id="UP000619041">
    <property type="component" value="Unassembled WGS sequence"/>
</dbReference>
<evidence type="ECO:0000256" key="3">
    <source>
        <dbReference type="ARBA" id="ARBA00022801"/>
    </source>
</evidence>
<dbReference type="InterPro" id="IPR023214">
    <property type="entry name" value="HAD_sf"/>
</dbReference>
<name>A0ABQ1S3F6_9SPHN</name>
<dbReference type="Gene3D" id="3.30.70.1020">
    <property type="entry name" value="Trehalose-6-phosphate phosphatase related protein, domain 2"/>
    <property type="match status" value="1"/>
</dbReference>
<organism evidence="5 6">
    <name type="scientific">Tsuneonella deserti</name>
    <dbReference type="NCBI Taxonomy" id="2035528"/>
    <lineage>
        <taxon>Bacteria</taxon>
        <taxon>Pseudomonadati</taxon>
        <taxon>Pseudomonadota</taxon>
        <taxon>Alphaproteobacteria</taxon>
        <taxon>Sphingomonadales</taxon>
        <taxon>Erythrobacteraceae</taxon>
        <taxon>Tsuneonella</taxon>
    </lineage>
</organism>
<dbReference type="InterPro" id="IPR003337">
    <property type="entry name" value="Trehalose_PPase"/>
</dbReference>
<evidence type="ECO:0000313" key="5">
    <source>
        <dbReference type="EMBL" id="GGD89132.1"/>
    </source>
</evidence>
<dbReference type="Gene3D" id="3.40.50.1000">
    <property type="entry name" value="HAD superfamily/HAD-like"/>
    <property type="match status" value="1"/>
</dbReference>
<comment type="function">
    <text evidence="4">Removes the phosphate from trehalose 6-phosphate to produce free trehalose.</text>
</comment>
<gene>
    <name evidence="5" type="primary">ostB</name>
    <name evidence="5" type="ORF">GCM10011515_06010</name>
</gene>
<evidence type="ECO:0000256" key="1">
    <source>
        <dbReference type="ARBA" id="ARBA00005199"/>
    </source>
</evidence>
<dbReference type="PANTHER" id="PTHR43768:SF3">
    <property type="entry name" value="TREHALOSE 6-PHOSPHATE PHOSPHATASE"/>
    <property type="match status" value="1"/>
</dbReference>
<keyword evidence="3 4" id="KW-0378">Hydrolase</keyword>
<accession>A0ABQ1S3F6</accession>
<comment type="catalytic activity">
    <reaction evidence="4">
        <text>alpha,alpha-trehalose 6-phosphate + H2O = alpha,alpha-trehalose + phosphate</text>
        <dbReference type="Rhea" id="RHEA:23420"/>
        <dbReference type="ChEBI" id="CHEBI:15377"/>
        <dbReference type="ChEBI" id="CHEBI:16551"/>
        <dbReference type="ChEBI" id="CHEBI:43474"/>
        <dbReference type="ChEBI" id="CHEBI:58429"/>
        <dbReference type="EC" id="3.1.3.12"/>
    </reaction>
</comment>
<dbReference type="InterPro" id="IPR036412">
    <property type="entry name" value="HAD-like_sf"/>
</dbReference>
<dbReference type="InterPro" id="IPR044651">
    <property type="entry name" value="OTSB-like"/>
</dbReference>
<dbReference type="PANTHER" id="PTHR43768">
    <property type="entry name" value="TREHALOSE 6-PHOSPHATE PHOSPHATASE"/>
    <property type="match status" value="1"/>
</dbReference>
<dbReference type="NCBIfam" id="TIGR01484">
    <property type="entry name" value="HAD-SF-IIB"/>
    <property type="match status" value="1"/>
</dbReference>